<keyword evidence="6 7" id="KW-0472">Membrane</keyword>
<dbReference type="EMBL" id="BAAAZH010000006">
    <property type="protein sequence ID" value="GAA4111880.1"/>
    <property type="molecule type" value="Genomic_DNA"/>
</dbReference>
<name>A0ABP7XCV2_9ACTN</name>
<dbReference type="SUPFAM" id="SSF103088">
    <property type="entry name" value="OmpA-like"/>
    <property type="match status" value="1"/>
</dbReference>
<reference evidence="12" key="1">
    <citation type="journal article" date="2019" name="Int. J. Syst. Evol. Microbiol.">
        <title>The Global Catalogue of Microorganisms (GCM) 10K type strain sequencing project: providing services to taxonomists for standard genome sequencing and annotation.</title>
        <authorList>
            <consortium name="The Broad Institute Genomics Platform"/>
            <consortium name="The Broad Institute Genome Sequencing Center for Infectious Disease"/>
            <person name="Wu L."/>
            <person name="Ma J."/>
        </authorList>
    </citation>
    <scope>NUCLEOTIDE SEQUENCE [LARGE SCALE GENOMIC DNA]</scope>
    <source>
        <strain evidence="12">JCM 16703</strain>
    </source>
</reference>
<keyword evidence="11" id="KW-0969">Cilium</keyword>
<keyword evidence="12" id="KW-1185">Reference proteome</keyword>
<dbReference type="PROSITE" id="PS51123">
    <property type="entry name" value="OMPA_2"/>
    <property type="match status" value="1"/>
</dbReference>
<comment type="subcellular location">
    <subcellularLocation>
        <location evidence="1">Cell membrane</location>
        <topology evidence="1">Single-pass membrane protein</topology>
    </subcellularLocation>
</comment>
<dbReference type="InterPro" id="IPR006665">
    <property type="entry name" value="OmpA-like"/>
</dbReference>
<protein>
    <submittedName>
        <fullName evidence="11">Flagellar motor protein MotB</fullName>
    </submittedName>
</protein>
<feature type="region of interest" description="Disordered" evidence="8">
    <location>
        <begin position="304"/>
        <end position="373"/>
    </location>
</feature>
<feature type="compositionally biased region" description="Gly residues" evidence="8">
    <location>
        <begin position="319"/>
        <end position="331"/>
    </location>
</feature>
<accession>A0ABP7XCV2</accession>
<dbReference type="Pfam" id="PF13677">
    <property type="entry name" value="MotB_plug"/>
    <property type="match status" value="1"/>
</dbReference>
<dbReference type="PANTHER" id="PTHR30329">
    <property type="entry name" value="STATOR ELEMENT OF FLAGELLAR MOTOR COMPLEX"/>
    <property type="match status" value="1"/>
</dbReference>
<dbReference type="Pfam" id="PF00691">
    <property type="entry name" value="OmpA"/>
    <property type="match status" value="1"/>
</dbReference>
<evidence type="ECO:0000313" key="12">
    <source>
        <dbReference type="Proteomes" id="UP001501495"/>
    </source>
</evidence>
<feature type="region of interest" description="Disordered" evidence="8">
    <location>
        <begin position="1"/>
        <end position="23"/>
    </location>
</feature>
<feature type="compositionally biased region" description="Low complexity" evidence="8">
    <location>
        <begin position="332"/>
        <end position="351"/>
    </location>
</feature>
<feature type="transmembrane region" description="Helical" evidence="9">
    <location>
        <begin position="28"/>
        <end position="48"/>
    </location>
</feature>
<comment type="caution">
    <text evidence="11">The sequence shown here is derived from an EMBL/GenBank/DDBJ whole genome shotgun (WGS) entry which is preliminary data.</text>
</comment>
<keyword evidence="3" id="KW-1003">Cell membrane</keyword>
<evidence type="ECO:0000256" key="2">
    <source>
        <dbReference type="ARBA" id="ARBA00008914"/>
    </source>
</evidence>
<dbReference type="Gene3D" id="3.30.1330.60">
    <property type="entry name" value="OmpA-like domain"/>
    <property type="match status" value="1"/>
</dbReference>
<dbReference type="InterPro" id="IPR036737">
    <property type="entry name" value="OmpA-like_sf"/>
</dbReference>
<evidence type="ECO:0000256" key="9">
    <source>
        <dbReference type="SAM" id="Phobius"/>
    </source>
</evidence>
<organism evidence="11 12">
    <name type="scientific">Nocardioides fonticola</name>
    <dbReference type="NCBI Taxonomy" id="450363"/>
    <lineage>
        <taxon>Bacteria</taxon>
        <taxon>Bacillati</taxon>
        <taxon>Actinomycetota</taxon>
        <taxon>Actinomycetes</taxon>
        <taxon>Propionibacteriales</taxon>
        <taxon>Nocardioidaceae</taxon>
        <taxon>Nocardioides</taxon>
    </lineage>
</organism>
<evidence type="ECO:0000313" key="11">
    <source>
        <dbReference type="EMBL" id="GAA4111880.1"/>
    </source>
</evidence>
<evidence type="ECO:0000256" key="6">
    <source>
        <dbReference type="ARBA" id="ARBA00023136"/>
    </source>
</evidence>
<evidence type="ECO:0000256" key="8">
    <source>
        <dbReference type="SAM" id="MobiDB-lite"/>
    </source>
</evidence>
<dbReference type="RefSeq" id="WP_344731927.1">
    <property type="nucleotide sequence ID" value="NZ_BAAAZH010000006.1"/>
</dbReference>
<gene>
    <name evidence="11" type="ORF">GCM10022215_07900</name>
</gene>
<feature type="compositionally biased region" description="Basic and acidic residues" evidence="8">
    <location>
        <begin position="14"/>
        <end position="23"/>
    </location>
</feature>
<proteinExistence type="inferred from homology"/>
<feature type="compositionally biased region" description="Basic and acidic residues" evidence="8">
    <location>
        <begin position="361"/>
        <end position="373"/>
    </location>
</feature>
<dbReference type="InterPro" id="IPR050330">
    <property type="entry name" value="Bact_OuterMem_StrucFunc"/>
</dbReference>
<evidence type="ECO:0000256" key="5">
    <source>
        <dbReference type="ARBA" id="ARBA00022989"/>
    </source>
</evidence>
<dbReference type="InterPro" id="IPR025713">
    <property type="entry name" value="MotB-like_N_dom"/>
</dbReference>
<keyword evidence="11" id="KW-0966">Cell projection</keyword>
<evidence type="ECO:0000256" key="7">
    <source>
        <dbReference type="PROSITE-ProRule" id="PRU00473"/>
    </source>
</evidence>
<dbReference type="Proteomes" id="UP001501495">
    <property type="component" value="Unassembled WGS sequence"/>
</dbReference>
<evidence type="ECO:0000256" key="1">
    <source>
        <dbReference type="ARBA" id="ARBA00004162"/>
    </source>
</evidence>
<feature type="domain" description="OmpA-like" evidence="10">
    <location>
        <begin position="166"/>
        <end position="287"/>
    </location>
</feature>
<evidence type="ECO:0000256" key="4">
    <source>
        <dbReference type="ARBA" id="ARBA00022692"/>
    </source>
</evidence>
<comment type="similarity">
    <text evidence="2">Belongs to the MotB family.</text>
</comment>
<keyword evidence="4 9" id="KW-0812">Transmembrane</keyword>
<evidence type="ECO:0000259" key="10">
    <source>
        <dbReference type="PROSITE" id="PS51123"/>
    </source>
</evidence>
<keyword evidence="5 9" id="KW-1133">Transmembrane helix</keyword>
<dbReference type="PANTHER" id="PTHR30329:SF21">
    <property type="entry name" value="LIPOPROTEIN YIAD-RELATED"/>
    <property type="match status" value="1"/>
</dbReference>
<keyword evidence="11" id="KW-0282">Flagellum</keyword>
<sequence length="373" mass="39013">MSGGHGGHGGRRPKHEEHEEHENHERWLVTYADMVTLLMVLFIVMFAMSQVDQKKFMQLKEGLAAGFGQSDSILDGNPSIQDQPGVSAMGPIAPNLSSEDLTAEQAKMVNDAVQQGMDQRAALARQTEYAAATTEAQRLGDVQQKLMGALAKRGLNSDVRTTIDSRGLVVSLVSRHVVFDADSAVLTARGQQVVDALAPVLKQLGAPLEIDGHTNQEPVKPKYFASDWDLSAARAVTVLRRLNEVFGIPADLLQAAAFGHTRPLIPVDRPDSQEINKRVDIVVLTTLTGASAAQLPDAAKSLGLPTAGTIDDGSQAPTGGSGGGETGGSGHSGTSQAEAAGADPGADPGAPSITGSDTSSEIDRSLTHAEGAH</sequence>
<evidence type="ECO:0000256" key="3">
    <source>
        <dbReference type="ARBA" id="ARBA00022475"/>
    </source>
</evidence>
<dbReference type="CDD" id="cd07185">
    <property type="entry name" value="OmpA_C-like"/>
    <property type="match status" value="1"/>
</dbReference>